<proteinExistence type="predicted"/>
<comment type="caution">
    <text evidence="1">The sequence shown here is derived from an EMBL/GenBank/DDBJ whole genome shotgun (WGS) entry which is preliminary data.</text>
</comment>
<evidence type="ECO:0000313" key="1">
    <source>
        <dbReference type="EMBL" id="CAB3982165.1"/>
    </source>
</evidence>
<gene>
    <name evidence="1" type="ORF">PACLA_8A075711</name>
</gene>
<dbReference type="Proteomes" id="UP001152795">
    <property type="component" value="Unassembled WGS sequence"/>
</dbReference>
<name>A0A6S7FR53_PARCT</name>
<sequence length="105" mass="12105">MTYLYPQQNERMYGIDPPRLVMSCNALNSSWLETSSPSFLETNFEMSIGDVNKRYCEFICSSRGEVQVLKSKGRFFSVLLILINIDIFTLKHLGMYIEGHSWAPV</sequence>
<protein>
    <submittedName>
        <fullName evidence="1">Uncharacterized protein</fullName>
    </submittedName>
</protein>
<dbReference type="AlphaFoldDB" id="A0A6S7FR53"/>
<accession>A0A6S7FR53</accession>
<organism evidence="1 2">
    <name type="scientific">Paramuricea clavata</name>
    <name type="common">Red gorgonian</name>
    <name type="synonym">Violescent sea-whip</name>
    <dbReference type="NCBI Taxonomy" id="317549"/>
    <lineage>
        <taxon>Eukaryota</taxon>
        <taxon>Metazoa</taxon>
        <taxon>Cnidaria</taxon>
        <taxon>Anthozoa</taxon>
        <taxon>Octocorallia</taxon>
        <taxon>Malacalcyonacea</taxon>
        <taxon>Plexauridae</taxon>
        <taxon>Paramuricea</taxon>
    </lineage>
</organism>
<reference evidence="1" key="1">
    <citation type="submission" date="2020-04" db="EMBL/GenBank/DDBJ databases">
        <authorList>
            <person name="Alioto T."/>
            <person name="Alioto T."/>
            <person name="Gomez Garrido J."/>
        </authorList>
    </citation>
    <scope>NUCLEOTIDE SEQUENCE</scope>
    <source>
        <strain evidence="1">A484AB</strain>
    </source>
</reference>
<keyword evidence="2" id="KW-1185">Reference proteome</keyword>
<evidence type="ECO:0000313" key="2">
    <source>
        <dbReference type="Proteomes" id="UP001152795"/>
    </source>
</evidence>
<dbReference type="EMBL" id="CACRXK020000474">
    <property type="protein sequence ID" value="CAB3982165.1"/>
    <property type="molecule type" value="Genomic_DNA"/>
</dbReference>